<feature type="domain" description="RMI1 N-terminal" evidence="5">
    <location>
        <begin position="13"/>
        <end position="55"/>
    </location>
</feature>
<dbReference type="PANTHER" id="PTHR14790">
    <property type="entry name" value="RECQ-MEDIATED GENOME INSTABILITY PROTEIN 1 RMI1"/>
    <property type="match status" value="1"/>
</dbReference>
<proteinExistence type="inferred from homology"/>
<dbReference type="GO" id="GO:0000724">
    <property type="term" value="P:double-strand break repair via homologous recombination"/>
    <property type="evidence" value="ECO:0007669"/>
    <property type="project" value="TreeGrafter"/>
</dbReference>
<reference evidence="6" key="1">
    <citation type="submission" date="2023-06" db="EMBL/GenBank/DDBJ databases">
        <title>Genome-scale phylogeny and comparative genomics of the fungal order Sordariales.</title>
        <authorList>
            <consortium name="Lawrence Berkeley National Laboratory"/>
            <person name="Hensen N."/>
            <person name="Bonometti L."/>
            <person name="Westerberg I."/>
            <person name="Brannstrom I.O."/>
            <person name="Guillou S."/>
            <person name="Cros-Aarteil S."/>
            <person name="Calhoun S."/>
            <person name="Haridas S."/>
            <person name="Kuo A."/>
            <person name="Mondo S."/>
            <person name="Pangilinan J."/>
            <person name="Riley R."/>
            <person name="Labutti K."/>
            <person name="Andreopoulos B."/>
            <person name="Lipzen A."/>
            <person name="Chen C."/>
            <person name="Yanf M."/>
            <person name="Daum C."/>
            <person name="Ng V."/>
            <person name="Clum A."/>
            <person name="Steindorff A."/>
            <person name="Ohm R."/>
            <person name="Martin F."/>
            <person name="Silar P."/>
            <person name="Natvig D."/>
            <person name="Lalanne C."/>
            <person name="Gautier V."/>
            <person name="Ament-Velasquez S.L."/>
            <person name="Kruys A."/>
            <person name="Hutchinson M.I."/>
            <person name="Powell A.J."/>
            <person name="Barry K."/>
            <person name="Miller A.N."/>
            <person name="Grigoriev I.V."/>
            <person name="Debuchy R."/>
            <person name="Gladieux P."/>
            <person name="Thoren M.H."/>
            <person name="Johannesson H."/>
        </authorList>
    </citation>
    <scope>NUCLEOTIDE SEQUENCE</scope>
    <source>
        <strain evidence="6">8032-3</strain>
    </source>
</reference>
<protein>
    <recommendedName>
        <fullName evidence="2">RecQ-mediated genome instability protein 1</fullName>
    </recommendedName>
</protein>
<evidence type="ECO:0000259" key="5">
    <source>
        <dbReference type="Pfam" id="PF21000"/>
    </source>
</evidence>
<dbReference type="GO" id="GO:0000712">
    <property type="term" value="P:resolution of meiotic recombination intermediates"/>
    <property type="evidence" value="ECO:0007669"/>
    <property type="project" value="TreeGrafter"/>
</dbReference>
<dbReference type="Gene3D" id="2.40.50.770">
    <property type="entry name" value="RecQ-mediated genome instability protein Rmi1, C-terminal domain"/>
    <property type="match status" value="1"/>
</dbReference>
<dbReference type="InterPro" id="IPR049363">
    <property type="entry name" value="RMI1_N"/>
</dbReference>
<dbReference type="AlphaFoldDB" id="A0AAJ0C1D1"/>
<feature type="domain" description="RecQ mediated genome instability protein 1 OB-fold" evidence="4">
    <location>
        <begin position="76"/>
        <end position="241"/>
    </location>
</feature>
<dbReference type="GO" id="GO:0016604">
    <property type="term" value="C:nuclear body"/>
    <property type="evidence" value="ECO:0007669"/>
    <property type="project" value="TreeGrafter"/>
</dbReference>
<dbReference type="SMART" id="SM01161">
    <property type="entry name" value="DUF1767"/>
    <property type="match status" value="1"/>
</dbReference>
<feature type="region of interest" description="Disordered" evidence="3">
    <location>
        <begin position="120"/>
        <end position="163"/>
    </location>
</feature>
<feature type="compositionally biased region" description="Acidic residues" evidence="3">
    <location>
        <begin position="130"/>
        <end position="139"/>
    </location>
</feature>
<dbReference type="RefSeq" id="XP_060283526.1">
    <property type="nucleotide sequence ID" value="XM_060431474.1"/>
</dbReference>
<evidence type="ECO:0000256" key="1">
    <source>
        <dbReference type="ARBA" id="ARBA00006395"/>
    </source>
</evidence>
<sequence>MDLPTQLLTSLQAQDLPLPSPTWLASLIAARNPPPPLASLVATARARLLASDLTTPGLLDASYATSHSLPPAATAAAVAVVLPRAVVVQVLDLEDVSRSRWEQVEELEAIERGEGTRGRRVVRLPVGGDGEGEQGEGEEGNDRQGQGRGPGSGPVAAEPGAGGARNATHKLVLQDARGQKVFALELKRVGRIGVGTTNIGEKILLKRGATLARGVVMLEPSTCTVLGGKVDAWQKPWLEGRLARLREAALANGPE</sequence>
<accession>A0AAJ0C1D1</accession>
<comment type="similarity">
    <text evidence="1">Belongs to the RMI1 family.</text>
</comment>
<name>A0AAJ0C1D1_9PEZI</name>
<dbReference type="Pfam" id="PF21000">
    <property type="entry name" value="RMI1_N_N"/>
    <property type="match status" value="1"/>
</dbReference>
<evidence type="ECO:0000259" key="4">
    <source>
        <dbReference type="Pfam" id="PF08585"/>
    </source>
</evidence>
<organism evidence="6 7">
    <name type="scientific">Phialemonium atrogriseum</name>
    <dbReference type="NCBI Taxonomy" id="1093897"/>
    <lineage>
        <taxon>Eukaryota</taxon>
        <taxon>Fungi</taxon>
        <taxon>Dikarya</taxon>
        <taxon>Ascomycota</taxon>
        <taxon>Pezizomycotina</taxon>
        <taxon>Sordariomycetes</taxon>
        <taxon>Sordariomycetidae</taxon>
        <taxon>Cephalothecales</taxon>
        <taxon>Cephalothecaceae</taxon>
        <taxon>Phialemonium</taxon>
    </lineage>
</organism>
<dbReference type="PANTHER" id="PTHR14790:SF15">
    <property type="entry name" value="RECQ-MEDIATED GENOME INSTABILITY PROTEIN 1"/>
    <property type="match status" value="1"/>
</dbReference>
<dbReference type="EMBL" id="MU839008">
    <property type="protein sequence ID" value="KAK1767313.1"/>
    <property type="molecule type" value="Genomic_DNA"/>
</dbReference>
<dbReference type="GO" id="GO:0031422">
    <property type="term" value="C:RecQ family helicase-topoisomerase III complex"/>
    <property type="evidence" value="ECO:0007669"/>
    <property type="project" value="TreeGrafter"/>
</dbReference>
<dbReference type="InterPro" id="IPR042470">
    <property type="entry name" value="RMI1_N_C_sf"/>
</dbReference>
<evidence type="ECO:0000313" key="6">
    <source>
        <dbReference type="EMBL" id="KAK1767313.1"/>
    </source>
</evidence>
<dbReference type="Pfam" id="PF08585">
    <property type="entry name" value="RMI1_N_C"/>
    <property type="match status" value="1"/>
</dbReference>
<gene>
    <name evidence="6" type="ORF">QBC33DRAFT_586434</name>
</gene>
<dbReference type="GeneID" id="85314661"/>
<dbReference type="InterPro" id="IPR013894">
    <property type="entry name" value="RMI1_OB"/>
</dbReference>
<evidence type="ECO:0000256" key="3">
    <source>
        <dbReference type="SAM" id="MobiDB-lite"/>
    </source>
</evidence>
<dbReference type="Proteomes" id="UP001244011">
    <property type="component" value="Unassembled WGS sequence"/>
</dbReference>
<evidence type="ECO:0000256" key="2">
    <source>
        <dbReference type="ARBA" id="ARBA00018987"/>
    </source>
</evidence>
<evidence type="ECO:0000313" key="7">
    <source>
        <dbReference type="Proteomes" id="UP001244011"/>
    </source>
</evidence>
<keyword evidence="7" id="KW-1185">Reference proteome</keyword>
<comment type="caution">
    <text evidence="6">The sequence shown here is derived from an EMBL/GenBank/DDBJ whole genome shotgun (WGS) entry which is preliminary data.</text>
</comment>